<accession>A0A0E9RL55</accession>
<reference evidence="1" key="1">
    <citation type="submission" date="2014-11" db="EMBL/GenBank/DDBJ databases">
        <authorList>
            <person name="Amaro Gonzalez C."/>
        </authorList>
    </citation>
    <scope>NUCLEOTIDE SEQUENCE</scope>
</reference>
<evidence type="ECO:0000313" key="1">
    <source>
        <dbReference type="EMBL" id="JAH29814.1"/>
    </source>
</evidence>
<proteinExistence type="predicted"/>
<dbReference type="EMBL" id="GBXM01078763">
    <property type="protein sequence ID" value="JAH29814.1"/>
    <property type="molecule type" value="Transcribed_RNA"/>
</dbReference>
<name>A0A0E9RL55_ANGAN</name>
<reference evidence="1" key="2">
    <citation type="journal article" date="2015" name="Fish Shellfish Immunol.">
        <title>Early steps in the European eel (Anguilla anguilla)-Vibrio vulnificus interaction in the gills: Role of the RtxA13 toxin.</title>
        <authorList>
            <person name="Callol A."/>
            <person name="Pajuelo D."/>
            <person name="Ebbesson L."/>
            <person name="Teles M."/>
            <person name="MacKenzie S."/>
            <person name="Amaro C."/>
        </authorList>
    </citation>
    <scope>NUCLEOTIDE SEQUENCE</scope>
</reference>
<protein>
    <submittedName>
        <fullName evidence="1">Uncharacterized protein</fullName>
    </submittedName>
</protein>
<sequence>MQDSFLQCSVQC</sequence>
<organism evidence="1">
    <name type="scientific">Anguilla anguilla</name>
    <name type="common">European freshwater eel</name>
    <name type="synonym">Muraena anguilla</name>
    <dbReference type="NCBI Taxonomy" id="7936"/>
    <lineage>
        <taxon>Eukaryota</taxon>
        <taxon>Metazoa</taxon>
        <taxon>Chordata</taxon>
        <taxon>Craniata</taxon>
        <taxon>Vertebrata</taxon>
        <taxon>Euteleostomi</taxon>
        <taxon>Actinopterygii</taxon>
        <taxon>Neopterygii</taxon>
        <taxon>Teleostei</taxon>
        <taxon>Anguilliformes</taxon>
        <taxon>Anguillidae</taxon>
        <taxon>Anguilla</taxon>
    </lineage>
</organism>